<name>S2W1F0_9ACTN</name>
<reference evidence="3 4" key="1">
    <citation type="submission" date="2013-04" db="EMBL/GenBank/DDBJ databases">
        <title>The Genome Sequence of Propionimicrobium lymphophilum ACS-093-V-SCH5.</title>
        <authorList>
            <consortium name="The Broad Institute Genomics Platform"/>
            <person name="Earl A."/>
            <person name="Ward D."/>
            <person name="Feldgarden M."/>
            <person name="Gevers D."/>
            <person name="Saerens B."/>
            <person name="Vaneechoutte M."/>
            <person name="Walker B."/>
            <person name="Young S."/>
            <person name="Zeng Q."/>
            <person name="Gargeya S."/>
            <person name="Fitzgerald M."/>
            <person name="Haas B."/>
            <person name="Abouelleil A."/>
            <person name="Allen A.W."/>
            <person name="Alvarado L."/>
            <person name="Arachchi H.M."/>
            <person name="Berlin A.M."/>
            <person name="Chapman S.B."/>
            <person name="Gainer-Dewar J."/>
            <person name="Goldberg J."/>
            <person name="Griggs A."/>
            <person name="Gujja S."/>
            <person name="Hansen M."/>
            <person name="Howarth C."/>
            <person name="Imamovic A."/>
            <person name="Ireland A."/>
            <person name="Larimer J."/>
            <person name="McCowan C."/>
            <person name="Murphy C."/>
            <person name="Pearson M."/>
            <person name="Poon T.W."/>
            <person name="Priest M."/>
            <person name="Roberts A."/>
            <person name="Saif S."/>
            <person name="Shea T."/>
            <person name="Sisk P."/>
            <person name="Sykes S."/>
            <person name="Wortman J."/>
            <person name="Nusbaum C."/>
            <person name="Birren B."/>
        </authorList>
    </citation>
    <scope>NUCLEOTIDE SEQUENCE [LARGE SCALE GENOMIC DNA]</scope>
    <source>
        <strain evidence="3 4">ACS-093-V-SCH5</strain>
    </source>
</reference>
<feature type="transmembrane region" description="Helical" evidence="2">
    <location>
        <begin position="237"/>
        <end position="265"/>
    </location>
</feature>
<feature type="compositionally biased region" description="Polar residues" evidence="1">
    <location>
        <begin position="15"/>
        <end position="26"/>
    </location>
</feature>
<dbReference type="Proteomes" id="UP000014417">
    <property type="component" value="Unassembled WGS sequence"/>
</dbReference>
<comment type="caution">
    <text evidence="3">The sequence shown here is derived from an EMBL/GenBank/DDBJ whole genome shotgun (WGS) entry which is preliminary data.</text>
</comment>
<keyword evidence="4" id="KW-1185">Reference proteome</keyword>
<feature type="compositionally biased region" description="Polar residues" evidence="1">
    <location>
        <begin position="65"/>
        <end position="88"/>
    </location>
</feature>
<evidence type="ECO:0000313" key="4">
    <source>
        <dbReference type="Proteomes" id="UP000014417"/>
    </source>
</evidence>
<keyword evidence="2" id="KW-1133">Transmembrane helix</keyword>
<feature type="transmembrane region" description="Helical" evidence="2">
    <location>
        <begin position="316"/>
        <end position="338"/>
    </location>
</feature>
<feature type="region of interest" description="Disordered" evidence="1">
    <location>
        <begin position="1"/>
        <end position="95"/>
    </location>
</feature>
<feature type="transmembrane region" description="Helical" evidence="2">
    <location>
        <begin position="286"/>
        <end position="310"/>
    </location>
</feature>
<organism evidence="3 4">
    <name type="scientific">Propionimicrobium lymphophilum ACS-093-V-SCH5</name>
    <dbReference type="NCBI Taxonomy" id="883161"/>
    <lineage>
        <taxon>Bacteria</taxon>
        <taxon>Bacillati</taxon>
        <taxon>Actinomycetota</taxon>
        <taxon>Actinomycetes</taxon>
        <taxon>Propionibacteriales</taxon>
        <taxon>Propionibacteriaceae</taxon>
        <taxon>Propionimicrobium</taxon>
    </lineage>
</organism>
<dbReference type="OrthoDB" id="5198089at2"/>
<proteinExistence type="predicted"/>
<feature type="transmembrane region" description="Helical" evidence="2">
    <location>
        <begin position="358"/>
        <end position="379"/>
    </location>
</feature>
<evidence type="ECO:0000256" key="1">
    <source>
        <dbReference type="SAM" id="MobiDB-lite"/>
    </source>
</evidence>
<dbReference type="HOGENOM" id="CLU_721323_0_0_11"/>
<dbReference type="EMBL" id="AGZR01000005">
    <property type="protein sequence ID" value="EPD32986.1"/>
    <property type="molecule type" value="Genomic_DNA"/>
</dbReference>
<evidence type="ECO:0000256" key="2">
    <source>
        <dbReference type="SAM" id="Phobius"/>
    </source>
</evidence>
<evidence type="ECO:0000313" key="3">
    <source>
        <dbReference type="EMBL" id="EPD32986.1"/>
    </source>
</evidence>
<sequence length="383" mass="42460">MSQDFSPEEQKPGSDVNQENFSQENFQEGAAQEPQGYQQGGDAGQYYANQQYGQQPNYGYDQYGNPLQPQQGYAEQGNYQYPPSNNEPTVAIGQYGDPYAQQSQGYQGYYPENGQYAQQGYYQQGYYGNQPQQGYYGNGQQSQQGFDPAVSQQAQQIAQHIGNVSASAQSFFGKSWKAFQHVLSGAPEKALEIAESSKNFGLIAAGVMSVLFGFAFANQRWRASDAADSALSEVFGGYTYFSFNFGTWLVTLITAAICFFIIAMLRPLTIKWVFGLRQRSADFRSILSLSSVSYLLSGAVLAITGILWLIPNGATFALGLIFFALAMPFTMFVAELLIFSTMSQKGNFDKSPIIPHALFTGLWMIFVALTVAFELWFVFEMMS</sequence>
<dbReference type="STRING" id="883161.HMPREF9306_00515"/>
<keyword evidence="2" id="KW-0812">Transmembrane</keyword>
<feature type="transmembrane region" description="Helical" evidence="2">
    <location>
        <begin position="199"/>
        <end position="217"/>
    </location>
</feature>
<keyword evidence="2" id="KW-0472">Membrane</keyword>
<dbReference type="AlphaFoldDB" id="S2W1F0"/>
<gene>
    <name evidence="3" type="ORF">HMPREF9306_00515</name>
</gene>
<feature type="compositionally biased region" description="Low complexity" evidence="1">
    <location>
        <begin position="44"/>
        <end position="64"/>
    </location>
</feature>
<dbReference type="RefSeq" id="WP_016455361.1">
    <property type="nucleotide sequence ID" value="NZ_KE150269.1"/>
</dbReference>
<accession>S2W1F0</accession>
<protein>
    <submittedName>
        <fullName evidence="3">Uncharacterized protein</fullName>
    </submittedName>
</protein>